<dbReference type="InterPro" id="IPR003594">
    <property type="entry name" value="HATPase_dom"/>
</dbReference>
<dbReference type="Proteomes" id="UP000031666">
    <property type="component" value="Unassembled WGS sequence"/>
</dbReference>
<protein>
    <recommendedName>
        <fullName evidence="2">histidine kinase</fullName>
        <ecNumber evidence="2">2.7.13.3</ecNumber>
    </recommendedName>
</protein>
<dbReference type="GO" id="GO:0004673">
    <property type="term" value="F:protein histidine kinase activity"/>
    <property type="evidence" value="ECO:0007669"/>
    <property type="project" value="UniProtKB-EC"/>
</dbReference>
<accession>A0A0B8QH86</accession>
<dbReference type="STRING" id="1481914.JCM19241_629"/>
<dbReference type="EC" id="2.7.13.3" evidence="2"/>
<feature type="domain" description="Histidine kinase/HSP90-like ATPase" evidence="3">
    <location>
        <begin position="11"/>
        <end position="64"/>
    </location>
</feature>
<sequence length="66" mass="7145">MLDADCQQIDVEQLFSLGVSSKAEKGHGIGLHLVKEIVERYQGSIEAENGTQNGAQFAVFIPKEGI</sequence>
<name>A0A0B8QH86_9VIBR</name>
<dbReference type="InterPro" id="IPR036890">
    <property type="entry name" value="HATPase_C_sf"/>
</dbReference>
<dbReference type="Pfam" id="PF02518">
    <property type="entry name" value="HATPase_c"/>
    <property type="match status" value="1"/>
</dbReference>
<reference evidence="4 5" key="2">
    <citation type="submission" date="2015-01" db="EMBL/GenBank/DDBJ databases">
        <authorList>
            <consortium name="NBRP consortium"/>
            <person name="Sawabe T."/>
            <person name="Meirelles P."/>
            <person name="Feng G."/>
            <person name="Sayaka M."/>
            <person name="Hattori M."/>
            <person name="Ohkuma M."/>
        </authorList>
    </citation>
    <scope>NUCLEOTIDE SEQUENCE [LARGE SCALE GENOMIC DNA]</scope>
    <source>
        <strain evidence="5">JCM 19241</strain>
    </source>
</reference>
<evidence type="ECO:0000313" key="4">
    <source>
        <dbReference type="EMBL" id="GAM77901.1"/>
    </source>
</evidence>
<dbReference type="PRINTS" id="PR00344">
    <property type="entry name" value="BCTRLSENSOR"/>
</dbReference>
<dbReference type="SUPFAM" id="SSF55874">
    <property type="entry name" value="ATPase domain of HSP90 chaperone/DNA topoisomerase II/histidine kinase"/>
    <property type="match status" value="1"/>
</dbReference>
<comment type="catalytic activity">
    <reaction evidence="1">
        <text>ATP + protein L-histidine = ADP + protein N-phospho-L-histidine.</text>
        <dbReference type="EC" id="2.7.13.3"/>
    </reaction>
</comment>
<evidence type="ECO:0000259" key="3">
    <source>
        <dbReference type="Pfam" id="PF02518"/>
    </source>
</evidence>
<organism evidence="4 5">
    <name type="scientific">Vibrio ishigakensis</name>
    <dbReference type="NCBI Taxonomy" id="1481914"/>
    <lineage>
        <taxon>Bacteria</taxon>
        <taxon>Pseudomonadati</taxon>
        <taxon>Pseudomonadota</taxon>
        <taxon>Gammaproteobacteria</taxon>
        <taxon>Vibrionales</taxon>
        <taxon>Vibrionaceae</taxon>
        <taxon>Vibrio</taxon>
    </lineage>
</organism>
<dbReference type="Gene3D" id="3.30.565.10">
    <property type="entry name" value="Histidine kinase-like ATPase, C-terminal domain"/>
    <property type="match status" value="1"/>
</dbReference>
<comment type="caution">
    <text evidence="4">The sequence shown here is derived from an EMBL/GenBank/DDBJ whole genome shotgun (WGS) entry which is preliminary data.</text>
</comment>
<proteinExistence type="predicted"/>
<dbReference type="AlphaFoldDB" id="A0A0B8QH86"/>
<gene>
    <name evidence="4" type="ORF">JCM19241_629</name>
</gene>
<evidence type="ECO:0000256" key="2">
    <source>
        <dbReference type="ARBA" id="ARBA00012438"/>
    </source>
</evidence>
<evidence type="ECO:0000256" key="1">
    <source>
        <dbReference type="ARBA" id="ARBA00000085"/>
    </source>
</evidence>
<evidence type="ECO:0000313" key="5">
    <source>
        <dbReference type="Proteomes" id="UP000031666"/>
    </source>
</evidence>
<dbReference type="EMBL" id="BBSC01000011">
    <property type="protein sequence ID" value="GAM77901.1"/>
    <property type="molecule type" value="Genomic_DNA"/>
</dbReference>
<reference evidence="4 5" key="1">
    <citation type="submission" date="2015-01" db="EMBL/GenBank/DDBJ databases">
        <title>Vibrio sp. C94 JCM 19241 whole genome shotgun sequence.</title>
        <authorList>
            <person name="Sawabe T."/>
            <person name="Meirelles P."/>
            <person name="Feng G."/>
            <person name="Sayaka M."/>
            <person name="Hattori M."/>
            <person name="Ohkuma M."/>
        </authorList>
    </citation>
    <scope>NUCLEOTIDE SEQUENCE [LARGE SCALE GENOMIC DNA]</scope>
    <source>
        <strain evidence="5">JCM 19241</strain>
    </source>
</reference>
<dbReference type="InterPro" id="IPR004358">
    <property type="entry name" value="Sig_transdc_His_kin-like_C"/>
</dbReference>